<sequence length="164" mass="18946">MTPPEGYIFDKESVLNYISPIRRTCTTSRRRSLIIPARLSTRRGKIAKSNSNKKLAYNQRHHVSDAELKSSQLVERYIQTTFADGPSSKTASRSVSNIAGDKMNLFIDFWRPVLLEKIQKGNIQNDACPAPSHQEIRRQAQQQDDQEAFRQEARQARYHRDESR</sequence>
<reference evidence="2" key="1">
    <citation type="journal article" date="2013" name="Genetics">
        <title>The draft genome and transcriptome of Panagrellus redivivus are shaped by the harsh demands of a free-living lifestyle.</title>
        <authorList>
            <person name="Srinivasan J."/>
            <person name="Dillman A.R."/>
            <person name="Macchietto M.G."/>
            <person name="Heikkinen L."/>
            <person name="Lakso M."/>
            <person name="Fracchia K.M."/>
            <person name="Antoshechkin I."/>
            <person name="Mortazavi A."/>
            <person name="Wong G."/>
            <person name="Sternberg P.W."/>
        </authorList>
    </citation>
    <scope>NUCLEOTIDE SEQUENCE [LARGE SCALE GENOMIC DNA]</scope>
    <source>
        <strain evidence="2">MT8872</strain>
    </source>
</reference>
<accession>A0A7E4V0W6</accession>
<dbReference type="WBParaSite" id="Pan_g15227.t1">
    <property type="protein sequence ID" value="Pan_g15227.t1"/>
    <property type="gene ID" value="Pan_g15227"/>
</dbReference>
<dbReference type="Proteomes" id="UP000492821">
    <property type="component" value="Unassembled WGS sequence"/>
</dbReference>
<evidence type="ECO:0000313" key="3">
    <source>
        <dbReference type="WBParaSite" id="Pan_g15227.t1"/>
    </source>
</evidence>
<dbReference type="AlphaFoldDB" id="A0A7E4V0W6"/>
<feature type="compositionally biased region" description="Basic and acidic residues" evidence="1">
    <location>
        <begin position="147"/>
        <end position="164"/>
    </location>
</feature>
<protein>
    <submittedName>
        <fullName evidence="3">U-box domain-containing protein</fullName>
    </submittedName>
</protein>
<proteinExistence type="predicted"/>
<evidence type="ECO:0000313" key="2">
    <source>
        <dbReference type="Proteomes" id="UP000492821"/>
    </source>
</evidence>
<organism evidence="2 3">
    <name type="scientific">Panagrellus redivivus</name>
    <name type="common">Microworm</name>
    <dbReference type="NCBI Taxonomy" id="6233"/>
    <lineage>
        <taxon>Eukaryota</taxon>
        <taxon>Metazoa</taxon>
        <taxon>Ecdysozoa</taxon>
        <taxon>Nematoda</taxon>
        <taxon>Chromadorea</taxon>
        <taxon>Rhabditida</taxon>
        <taxon>Tylenchina</taxon>
        <taxon>Panagrolaimomorpha</taxon>
        <taxon>Panagrolaimoidea</taxon>
        <taxon>Panagrolaimidae</taxon>
        <taxon>Panagrellus</taxon>
    </lineage>
</organism>
<name>A0A7E4V0W6_PANRE</name>
<keyword evidence="2" id="KW-1185">Reference proteome</keyword>
<evidence type="ECO:0000256" key="1">
    <source>
        <dbReference type="SAM" id="MobiDB-lite"/>
    </source>
</evidence>
<reference evidence="3" key="2">
    <citation type="submission" date="2020-10" db="UniProtKB">
        <authorList>
            <consortium name="WormBaseParasite"/>
        </authorList>
    </citation>
    <scope>IDENTIFICATION</scope>
</reference>
<feature type="region of interest" description="Disordered" evidence="1">
    <location>
        <begin position="125"/>
        <end position="164"/>
    </location>
</feature>